<name>A0ABP4VB07_9MICO</name>
<dbReference type="Gene3D" id="3.40.190.10">
    <property type="entry name" value="Periplasmic binding protein-like II"/>
    <property type="match status" value="2"/>
</dbReference>
<gene>
    <name evidence="5" type="ORF">GCM10009809_16010</name>
</gene>
<evidence type="ECO:0000256" key="1">
    <source>
        <dbReference type="ARBA" id="ARBA00004418"/>
    </source>
</evidence>
<keyword evidence="6" id="KW-1185">Reference proteome</keyword>
<proteinExistence type="inferred from homology"/>
<feature type="domain" description="SsuA/THI5-like" evidence="4">
    <location>
        <begin position="76"/>
        <end position="292"/>
    </location>
</feature>
<organism evidence="5 6">
    <name type="scientific">Isoptericola hypogeus</name>
    <dbReference type="NCBI Taxonomy" id="300179"/>
    <lineage>
        <taxon>Bacteria</taxon>
        <taxon>Bacillati</taxon>
        <taxon>Actinomycetota</taxon>
        <taxon>Actinomycetes</taxon>
        <taxon>Micrococcales</taxon>
        <taxon>Promicromonosporaceae</taxon>
        <taxon>Isoptericola</taxon>
    </lineage>
</organism>
<dbReference type="PANTHER" id="PTHR30024">
    <property type="entry name" value="ALIPHATIC SULFONATES-BINDING PROTEIN-RELATED"/>
    <property type="match status" value="1"/>
</dbReference>
<evidence type="ECO:0000256" key="3">
    <source>
        <dbReference type="ARBA" id="ARBA00022729"/>
    </source>
</evidence>
<evidence type="ECO:0000313" key="6">
    <source>
        <dbReference type="Proteomes" id="UP001501138"/>
    </source>
</evidence>
<protein>
    <recommendedName>
        <fullName evidence="4">SsuA/THI5-like domain-containing protein</fullName>
    </recommendedName>
</protein>
<evidence type="ECO:0000313" key="5">
    <source>
        <dbReference type="EMBL" id="GAA1721176.1"/>
    </source>
</evidence>
<dbReference type="PANTHER" id="PTHR30024:SF47">
    <property type="entry name" value="TAURINE-BINDING PERIPLASMIC PROTEIN"/>
    <property type="match status" value="1"/>
</dbReference>
<evidence type="ECO:0000256" key="2">
    <source>
        <dbReference type="ARBA" id="ARBA00010742"/>
    </source>
</evidence>
<dbReference type="InterPro" id="IPR015168">
    <property type="entry name" value="SsuA/THI5"/>
</dbReference>
<sequence>MFTLSTLVRRTDQFLVHSVPERSRENTVRRIVETAAVAAAALALAACGGSSEEPDPAASGDGGLTPVTVGVIPIVDVAPIYLGVEQGFFEEEGLDVTLELAQGGAAIVPAVVSGEYQFGFSNVTSLLLASQENLPLKIVAPGNISTGEVGADFGAVVTMPDTGIATAADLAGRTVAVNTLNNIGDTTIRKVVDDDGGDPSAVEFVEMGFPDMPAAVTSGQVDAAWILEPHLTMAMQDGAVPVTWNYAEVDPDLLIATYFTSDQQITEDPDTVDAFTAAMERSLAYAEENPDETRAVLDSYTEIAPEVKEAMVMPRFTPELDQAQLQLHADLGLEYGVFSEPVDVSALLP</sequence>
<accession>A0ABP4VB07</accession>
<reference evidence="6" key="1">
    <citation type="journal article" date="2019" name="Int. J. Syst. Evol. Microbiol.">
        <title>The Global Catalogue of Microorganisms (GCM) 10K type strain sequencing project: providing services to taxonomists for standard genome sequencing and annotation.</title>
        <authorList>
            <consortium name="The Broad Institute Genomics Platform"/>
            <consortium name="The Broad Institute Genome Sequencing Center for Infectious Disease"/>
            <person name="Wu L."/>
            <person name="Ma J."/>
        </authorList>
    </citation>
    <scope>NUCLEOTIDE SEQUENCE [LARGE SCALE GENOMIC DNA]</scope>
    <source>
        <strain evidence="6">JCM 15589</strain>
    </source>
</reference>
<dbReference type="SUPFAM" id="SSF53850">
    <property type="entry name" value="Periplasmic binding protein-like II"/>
    <property type="match status" value="1"/>
</dbReference>
<comment type="subcellular location">
    <subcellularLocation>
        <location evidence="1">Periplasm</location>
    </subcellularLocation>
</comment>
<dbReference type="EMBL" id="BAAAPM010000003">
    <property type="protein sequence ID" value="GAA1721176.1"/>
    <property type="molecule type" value="Genomic_DNA"/>
</dbReference>
<keyword evidence="3" id="KW-0732">Signal</keyword>
<dbReference type="Pfam" id="PF09084">
    <property type="entry name" value="NMT1"/>
    <property type="match status" value="1"/>
</dbReference>
<comment type="caution">
    <text evidence="5">The sequence shown here is derived from an EMBL/GenBank/DDBJ whole genome shotgun (WGS) entry which is preliminary data.</text>
</comment>
<evidence type="ECO:0000259" key="4">
    <source>
        <dbReference type="Pfam" id="PF09084"/>
    </source>
</evidence>
<comment type="similarity">
    <text evidence="2">Belongs to the bacterial solute-binding protein SsuA/TauA family.</text>
</comment>
<dbReference type="Proteomes" id="UP001501138">
    <property type="component" value="Unassembled WGS sequence"/>
</dbReference>